<accession>A0A1H4XM74</accession>
<organism evidence="1 2">
    <name type="scientific">Pseudomonas saponiphila</name>
    <dbReference type="NCBI Taxonomy" id="556534"/>
    <lineage>
        <taxon>Bacteria</taxon>
        <taxon>Pseudomonadati</taxon>
        <taxon>Pseudomonadota</taxon>
        <taxon>Gammaproteobacteria</taxon>
        <taxon>Pseudomonadales</taxon>
        <taxon>Pseudomonadaceae</taxon>
        <taxon>Pseudomonas</taxon>
    </lineage>
</organism>
<evidence type="ECO:0000313" key="1">
    <source>
        <dbReference type="EMBL" id="SED06250.1"/>
    </source>
</evidence>
<dbReference type="AlphaFoldDB" id="A0A1H4XM74"/>
<dbReference type="EMBL" id="FNTJ01000002">
    <property type="protein sequence ID" value="SED06250.1"/>
    <property type="molecule type" value="Genomic_DNA"/>
</dbReference>
<protein>
    <submittedName>
        <fullName evidence="1">Uncharacterized protein</fullName>
    </submittedName>
</protein>
<keyword evidence="2" id="KW-1185">Reference proteome</keyword>
<sequence>MNAVTMGKHFITVFPKGIVEIVSAAQNTGGLIIQTGLIKTSTGVVDLYVGPTGSSISNAAIIFSGNGSSISGSDSEIVMPYPIRIPAGQALWAYASTPGGAIALTWDLLA</sequence>
<evidence type="ECO:0000313" key="2">
    <source>
        <dbReference type="Proteomes" id="UP000198982"/>
    </source>
</evidence>
<dbReference type="Proteomes" id="UP000198982">
    <property type="component" value="Unassembled WGS sequence"/>
</dbReference>
<reference evidence="2" key="1">
    <citation type="submission" date="2016-10" db="EMBL/GenBank/DDBJ databases">
        <authorList>
            <person name="Varghese N."/>
            <person name="Submissions S."/>
        </authorList>
    </citation>
    <scope>NUCLEOTIDE SEQUENCE [LARGE SCALE GENOMIC DNA]</scope>
    <source>
        <strain evidence="2">DSM 9751</strain>
    </source>
</reference>
<proteinExistence type="predicted"/>
<gene>
    <name evidence="1" type="ORF">SAMN05216178_6055</name>
</gene>
<dbReference type="RefSeq" id="WP_020372545.1">
    <property type="nucleotide sequence ID" value="NZ_FNTJ01000002.1"/>
</dbReference>
<name>A0A1H4XM74_9PSED</name>